<reference evidence="2 3" key="1">
    <citation type="submission" date="2019-05" db="EMBL/GenBank/DDBJ databases">
        <title>Another draft genome of Portunus trituberculatus and its Hox gene families provides insights of decapod evolution.</title>
        <authorList>
            <person name="Jeong J.-H."/>
            <person name="Song I."/>
            <person name="Kim S."/>
            <person name="Choi T."/>
            <person name="Kim D."/>
            <person name="Ryu S."/>
            <person name="Kim W."/>
        </authorList>
    </citation>
    <scope>NUCLEOTIDE SEQUENCE [LARGE SCALE GENOMIC DNA]</scope>
    <source>
        <tissue evidence="2">Muscle</tissue>
    </source>
</reference>
<keyword evidence="3" id="KW-1185">Reference proteome</keyword>
<sequence>MYRRVQVQRAPKLGHKEDWPQEALQPRKDMPSSAPSQMRGDGKAWVWRARLGARSFTDKRRKSFFINGTLYHCYGGWQDTELVMLWFTRLLTSIKDYQMSPEQCHQ</sequence>
<evidence type="ECO:0000256" key="1">
    <source>
        <dbReference type="SAM" id="MobiDB-lite"/>
    </source>
</evidence>
<dbReference type="AlphaFoldDB" id="A0A5B7DA23"/>
<organism evidence="2 3">
    <name type="scientific">Portunus trituberculatus</name>
    <name type="common">Swimming crab</name>
    <name type="synonym">Neptunus trituberculatus</name>
    <dbReference type="NCBI Taxonomy" id="210409"/>
    <lineage>
        <taxon>Eukaryota</taxon>
        <taxon>Metazoa</taxon>
        <taxon>Ecdysozoa</taxon>
        <taxon>Arthropoda</taxon>
        <taxon>Crustacea</taxon>
        <taxon>Multicrustacea</taxon>
        <taxon>Malacostraca</taxon>
        <taxon>Eumalacostraca</taxon>
        <taxon>Eucarida</taxon>
        <taxon>Decapoda</taxon>
        <taxon>Pleocyemata</taxon>
        <taxon>Brachyura</taxon>
        <taxon>Eubrachyura</taxon>
        <taxon>Portunoidea</taxon>
        <taxon>Portunidae</taxon>
        <taxon>Portuninae</taxon>
        <taxon>Portunus</taxon>
    </lineage>
</organism>
<comment type="caution">
    <text evidence="2">The sequence shown here is derived from an EMBL/GenBank/DDBJ whole genome shotgun (WGS) entry which is preliminary data.</text>
</comment>
<protein>
    <submittedName>
        <fullName evidence="2">Uncharacterized protein</fullName>
    </submittedName>
</protein>
<dbReference type="Proteomes" id="UP000324222">
    <property type="component" value="Unassembled WGS sequence"/>
</dbReference>
<name>A0A5B7DA23_PORTR</name>
<dbReference type="EMBL" id="VSRR010000646">
    <property type="protein sequence ID" value="MPC18097.1"/>
    <property type="molecule type" value="Genomic_DNA"/>
</dbReference>
<proteinExistence type="predicted"/>
<evidence type="ECO:0000313" key="3">
    <source>
        <dbReference type="Proteomes" id="UP000324222"/>
    </source>
</evidence>
<gene>
    <name evidence="2" type="ORF">E2C01_010972</name>
</gene>
<evidence type="ECO:0000313" key="2">
    <source>
        <dbReference type="EMBL" id="MPC18097.1"/>
    </source>
</evidence>
<feature type="region of interest" description="Disordered" evidence="1">
    <location>
        <begin position="1"/>
        <end position="41"/>
    </location>
</feature>
<feature type="compositionally biased region" description="Basic and acidic residues" evidence="1">
    <location>
        <begin position="14"/>
        <end position="30"/>
    </location>
</feature>
<accession>A0A5B7DA23</accession>